<reference evidence="3" key="1">
    <citation type="journal article" date="2019" name="Int. J. Syst. Evol. Microbiol.">
        <title>The Global Catalogue of Microorganisms (GCM) 10K type strain sequencing project: providing services to taxonomists for standard genome sequencing and annotation.</title>
        <authorList>
            <consortium name="The Broad Institute Genomics Platform"/>
            <consortium name="The Broad Institute Genome Sequencing Center for Infectious Disease"/>
            <person name="Wu L."/>
            <person name="Ma J."/>
        </authorList>
    </citation>
    <scope>NUCLEOTIDE SEQUENCE [LARGE SCALE GENOMIC DNA]</scope>
    <source>
        <strain evidence="3">KCTC 52925</strain>
    </source>
</reference>
<protein>
    <submittedName>
        <fullName evidence="2">GIY-YIG nuclease family protein</fullName>
    </submittedName>
</protein>
<dbReference type="Pfam" id="PF01541">
    <property type="entry name" value="GIY-YIG"/>
    <property type="match status" value="1"/>
</dbReference>
<dbReference type="CDD" id="cd10449">
    <property type="entry name" value="GIY-YIG_SLX1_like"/>
    <property type="match status" value="1"/>
</dbReference>
<feature type="domain" description="GIY-YIG" evidence="1">
    <location>
        <begin position="1"/>
        <end position="78"/>
    </location>
</feature>
<dbReference type="InterPro" id="IPR000305">
    <property type="entry name" value="GIY-YIG_endonuc"/>
</dbReference>
<comment type="caution">
    <text evidence="2">The sequence shown here is derived from an EMBL/GenBank/DDBJ whole genome shotgun (WGS) entry which is preliminary data.</text>
</comment>
<gene>
    <name evidence="2" type="ORF">ACFSYS_08995</name>
</gene>
<dbReference type="InterPro" id="IPR035901">
    <property type="entry name" value="GIY-YIG_endonuc_sf"/>
</dbReference>
<dbReference type="Proteomes" id="UP001597438">
    <property type="component" value="Unassembled WGS sequence"/>
</dbReference>
<dbReference type="SUPFAM" id="SSF82771">
    <property type="entry name" value="GIY-YIG endonuclease"/>
    <property type="match status" value="1"/>
</dbReference>
<sequence length="78" mass="9240">MFIVYAISSVNRNYIYVGLTSNLKARIERHNKGLEKTTKPYAPFKLIFTEKCDNRIIARNREKYWKSGIGKDILRKMK</sequence>
<proteinExistence type="predicted"/>
<keyword evidence="3" id="KW-1185">Reference proteome</keyword>
<accession>A0ABW5X585</accession>
<dbReference type="EMBL" id="JBHUOJ010000019">
    <property type="protein sequence ID" value="MFD2833425.1"/>
    <property type="molecule type" value="Genomic_DNA"/>
</dbReference>
<organism evidence="2 3">
    <name type="scientific">Christiangramia antarctica</name>
    <dbReference type="NCBI Taxonomy" id="2058158"/>
    <lineage>
        <taxon>Bacteria</taxon>
        <taxon>Pseudomonadati</taxon>
        <taxon>Bacteroidota</taxon>
        <taxon>Flavobacteriia</taxon>
        <taxon>Flavobacteriales</taxon>
        <taxon>Flavobacteriaceae</taxon>
        <taxon>Christiangramia</taxon>
    </lineage>
</organism>
<dbReference type="RefSeq" id="WP_251742580.1">
    <property type="nucleotide sequence ID" value="NZ_JBHUOJ010000019.1"/>
</dbReference>
<evidence type="ECO:0000313" key="3">
    <source>
        <dbReference type="Proteomes" id="UP001597438"/>
    </source>
</evidence>
<evidence type="ECO:0000259" key="1">
    <source>
        <dbReference type="PROSITE" id="PS50164"/>
    </source>
</evidence>
<dbReference type="PROSITE" id="PS50164">
    <property type="entry name" value="GIY_YIG"/>
    <property type="match status" value="1"/>
</dbReference>
<dbReference type="Gene3D" id="3.40.1440.10">
    <property type="entry name" value="GIY-YIG endonuclease"/>
    <property type="match status" value="1"/>
</dbReference>
<evidence type="ECO:0000313" key="2">
    <source>
        <dbReference type="EMBL" id="MFD2833425.1"/>
    </source>
</evidence>
<name>A0ABW5X585_9FLAO</name>